<sequence length="147" mass="16847">MAIQCSASPFSDIRKFARIAVSVQVNLSVLNEVLDPWYRIEFFTKGEVFIRDDKADVQPKNHHPDVTAVKTVIVYPGPPPSEEIAQWIIFVSIGAGILLLIVILILLIKFGFFKRKQKEKMQEMMTQEDGKQYEAYDDESNEREALN</sequence>
<evidence type="ECO:0008006" key="5">
    <source>
        <dbReference type="Google" id="ProtNLM"/>
    </source>
</evidence>
<reference evidence="3 4" key="1">
    <citation type="submission" date="2013-11" db="EMBL/GenBank/DDBJ databases">
        <title>Genome sequencing of Stegodyphus mimosarum.</title>
        <authorList>
            <person name="Bechsgaard J."/>
        </authorList>
    </citation>
    <scope>NUCLEOTIDE SEQUENCE [LARGE SCALE GENOMIC DNA]</scope>
</reference>
<proteinExistence type="predicted"/>
<feature type="region of interest" description="Disordered" evidence="1">
    <location>
        <begin position="123"/>
        <end position="147"/>
    </location>
</feature>
<evidence type="ECO:0000256" key="2">
    <source>
        <dbReference type="SAM" id="Phobius"/>
    </source>
</evidence>
<dbReference type="EMBL" id="KK119179">
    <property type="protein sequence ID" value="KFM74996.1"/>
    <property type="molecule type" value="Genomic_DNA"/>
</dbReference>
<keyword evidence="2" id="KW-0472">Membrane</keyword>
<dbReference type="GO" id="GO:0005178">
    <property type="term" value="F:integrin binding"/>
    <property type="evidence" value="ECO:0007669"/>
    <property type="project" value="TreeGrafter"/>
</dbReference>
<dbReference type="GO" id="GO:0007229">
    <property type="term" value="P:integrin-mediated signaling pathway"/>
    <property type="evidence" value="ECO:0007669"/>
    <property type="project" value="TreeGrafter"/>
</dbReference>
<dbReference type="Proteomes" id="UP000054359">
    <property type="component" value="Unassembled WGS sequence"/>
</dbReference>
<name>A0A087UCA7_STEMI</name>
<dbReference type="GO" id="GO:0033627">
    <property type="term" value="P:cell adhesion mediated by integrin"/>
    <property type="evidence" value="ECO:0007669"/>
    <property type="project" value="TreeGrafter"/>
</dbReference>
<keyword evidence="4" id="KW-1185">Reference proteome</keyword>
<dbReference type="GO" id="GO:0008305">
    <property type="term" value="C:integrin complex"/>
    <property type="evidence" value="ECO:0007669"/>
    <property type="project" value="TreeGrafter"/>
</dbReference>
<dbReference type="AlphaFoldDB" id="A0A087UCA7"/>
<feature type="non-terminal residue" evidence="3">
    <location>
        <position position="147"/>
    </location>
</feature>
<dbReference type="GO" id="GO:0007160">
    <property type="term" value="P:cell-matrix adhesion"/>
    <property type="evidence" value="ECO:0007669"/>
    <property type="project" value="TreeGrafter"/>
</dbReference>
<organism evidence="3 4">
    <name type="scientific">Stegodyphus mimosarum</name>
    <name type="common">African social velvet spider</name>
    <dbReference type="NCBI Taxonomy" id="407821"/>
    <lineage>
        <taxon>Eukaryota</taxon>
        <taxon>Metazoa</taxon>
        <taxon>Ecdysozoa</taxon>
        <taxon>Arthropoda</taxon>
        <taxon>Chelicerata</taxon>
        <taxon>Arachnida</taxon>
        <taxon>Araneae</taxon>
        <taxon>Araneomorphae</taxon>
        <taxon>Entelegynae</taxon>
        <taxon>Eresoidea</taxon>
        <taxon>Eresidae</taxon>
        <taxon>Stegodyphus</taxon>
    </lineage>
</organism>
<evidence type="ECO:0000256" key="1">
    <source>
        <dbReference type="SAM" id="MobiDB-lite"/>
    </source>
</evidence>
<dbReference type="PANTHER" id="PTHR23220">
    <property type="entry name" value="INTEGRIN ALPHA"/>
    <property type="match status" value="1"/>
</dbReference>
<dbReference type="PANTHER" id="PTHR23220:SF122">
    <property type="entry name" value="INTEGRIN ALPHA-PS1"/>
    <property type="match status" value="1"/>
</dbReference>
<keyword evidence="2" id="KW-1133">Transmembrane helix</keyword>
<protein>
    <recommendedName>
        <fullName evidence="5">Integrin alpha-PS2</fullName>
    </recommendedName>
</protein>
<keyword evidence="2" id="KW-0812">Transmembrane</keyword>
<dbReference type="Gene3D" id="1.20.5.930">
    <property type="entry name" value="Bicelle-embedded integrin alpha(iib) transmembrane segment"/>
    <property type="match status" value="1"/>
</dbReference>
<evidence type="ECO:0000313" key="4">
    <source>
        <dbReference type="Proteomes" id="UP000054359"/>
    </source>
</evidence>
<dbReference type="GO" id="GO:0098609">
    <property type="term" value="P:cell-cell adhesion"/>
    <property type="evidence" value="ECO:0007669"/>
    <property type="project" value="TreeGrafter"/>
</dbReference>
<accession>A0A087UCA7</accession>
<evidence type="ECO:0000313" key="3">
    <source>
        <dbReference type="EMBL" id="KFM74996.1"/>
    </source>
</evidence>
<dbReference type="STRING" id="407821.A0A087UCA7"/>
<gene>
    <name evidence="3" type="ORF">X975_18965</name>
</gene>
<feature type="transmembrane region" description="Helical" evidence="2">
    <location>
        <begin position="84"/>
        <end position="112"/>
    </location>
</feature>
<dbReference type="OrthoDB" id="10438348at2759"/>
<dbReference type="GO" id="GO:0009897">
    <property type="term" value="C:external side of plasma membrane"/>
    <property type="evidence" value="ECO:0007669"/>
    <property type="project" value="TreeGrafter"/>
</dbReference>